<evidence type="ECO:0000256" key="1">
    <source>
        <dbReference type="SAM" id="Phobius"/>
    </source>
</evidence>
<gene>
    <name evidence="3" type="ORF">B0T18DRAFT_427028</name>
</gene>
<feature type="chain" id="PRO_5041354571" evidence="2">
    <location>
        <begin position="23"/>
        <end position="164"/>
    </location>
</feature>
<keyword evidence="4" id="KW-1185">Reference proteome</keyword>
<dbReference type="AlphaFoldDB" id="A0AA40F8A4"/>
<dbReference type="PANTHER" id="PTHR37315">
    <property type="entry name" value="UPF0311 PROTEIN BLR7842"/>
    <property type="match status" value="1"/>
</dbReference>
<sequence length="164" mass="17918">MRSFSILLPSLVFFLGAATVQAQAAPTLAPTVQFLYSANITVGLPVDVGAIPAGNVTVIPVIGGLSLGPRSRVRKMLALGADWSMQTTGFYYSDMRALIRTNDNSHINVQMSGLQQGSNNTIYVRTTFQTGSKEYWWLNYAFAFGTMRPSGTGFVVDMWQMAYT</sequence>
<keyword evidence="1" id="KW-0472">Membrane</keyword>
<dbReference type="Proteomes" id="UP001172155">
    <property type="component" value="Unassembled WGS sequence"/>
</dbReference>
<organism evidence="3 4">
    <name type="scientific">Schizothecium vesticola</name>
    <dbReference type="NCBI Taxonomy" id="314040"/>
    <lineage>
        <taxon>Eukaryota</taxon>
        <taxon>Fungi</taxon>
        <taxon>Dikarya</taxon>
        <taxon>Ascomycota</taxon>
        <taxon>Pezizomycotina</taxon>
        <taxon>Sordariomycetes</taxon>
        <taxon>Sordariomycetidae</taxon>
        <taxon>Sordariales</taxon>
        <taxon>Schizotheciaceae</taxon>
        <taxon>Schizothecium</taxon>
    </lineage>
</organism>
<keyword evidence="2" id="KW-0732">Signal</keyword>
<feature type="signal peptide" evidence="2">
    <location>
        <begin position="1"/>
        <end position="22"/>
    </location>
</feature>
<evidence type="ECO:0000313" key="4">
    <source>
        <dbReference type="Proteomes" id="UP001172155"/>
    </source>
</evidence>
<dbReference type="Pfam" id="PF11578">
    <property type="entry name" value="DUF3237"/>
    <property type="match status" value="1"/>
</dbReference>
<name>A0AA40F8A4_9PEZI</name>
<evidence type="ECO:0000256" key="2">
    <source>
        <dbReference type="SAM" id="SignalP"/>
    </source>
</evidence>
<accession>A0AA40F8A4</accession>
<evidence type="ECO:0000313" key="3">
    <source>
        <dbReference type="EMBL" id="KAK0752586.1"/>
    </source>
</evidence>
<protein>
    <submittedName>
        <fullName evidence="3">Uncharacterized protein</fullName>
    </submittedName>
</protein>
<keyword evidence="1" id="KW-0812">Transmembrane</keyword>
<dbReference type="Gene3D" id="2.40.160.20">
    <property type="match status" value="1"/>
</dbReference>
<dbReference type="InterPro" id="IPR020915">
    <property type="entry name" value="UPF0311"/>
</dbReference>
<feature type="transmembrane region" description="Helical" evidence="1">
    <location>
        <begin position="48"/>
        <end position="67"/>
    </location>
</feature>
<dbReference type="PANTHER" id="PTHR37315:SF1">
    <property type="entry name" value="UPF0311 PROTEIN BLR7842"/>
    <property type="match status" value="1"/>
</dbReference>
<comment type="caution">
    <text evidence="3">The sequence shown here is derived from an EMBL/GenBank/DDBJ whole genome shotgun (WGS) entry which is preliminary data.</text>
</comment>
<reference evidence="3" key="1">
    <citation type="submission" date="2023-06" db="EMBL/GenBank/DDBJ databases">
        <title>Genome-scale phylogeny and comparative genomics of the fungal order Sordariales.</title>
        <authorList>
            <consortium name="Lawrence Berkeley National Laboratory"/>
            <person name="Hensen N."/>
            <person name="Bonometti L."/>
            <person name="Westerberg I."/>
            <person name="Brannstrom I.O."/>
            <person name="Guillou S."/>
            <person name="Cros-Aarteil S."/>
            <person name="Calhoun S."/>
            <person name="Haridas S."/>
            <person name="Kuo A."/>
            <person name="Mondo S."/>
            <person name="Pangilinan J."/>
            <person name="Riley R."/>
            <person name="LaButti K."/>
            <person name="Andreopoulos B."/>
            <person name="Lipzen A."/>
            <person name="Chen C."/>
            <person name="Yanf M."/>
            <person name="Daum C."/>
            <person name="Ng V."/>
            <person name="Clum A."/>
            <person name="Steindorff A."/>
            <person name="Ohm R."/>
            <person name="Martin F."/>
            <person name="Silar P."/>
            <person name="Natvig D."/>
            <person name="Lalanne C."/>
            <person name="Gautier V."/>
            <person name="Ament-velasquez S.L."/>
            <person name="Kruys A."/>
            <person name="Hutchinson M.I."/>
            <person name="Powell A.J."/>
            <person name="Barry K."/>
            <person name="Miller A.N."/>
            <person name="Grigoriev I.V."/>
            <person name="Debuchy R."/>
            <person name="Gladieux P."/>
            <person name="Thoren M.H."/>
            <person name="Johannesson H."/>
        </authorList>
    </citation>
    <scope>NUCLEOTIDE SEQUENCE</scope>
    <source>
        <strain evidence="3">SMH3187-1</strain>
    </source>
</reference>
<dbReference type="EMBL" id="JAUKUD010000002">
    <property type="protein sequence ID" value="KAK0752586.1"/>
    <property type="molecule type" value="Genomic_DNA"/>
</dbReference>
<proteinExistence type="predicted"/>
<keyword evidence="1" id="KW-1133">Transmembrane helix</keyword>